<keyword evidence="6 8" id="KW-1133">Transmembrane helix</keyword>
<evidence type="ECO:0000256" key="1">
    <source>
        <dbReference type="ARBA" id="ARBA00004651"/>
    </source>
</evidence>
<dbReference type="GO" id="GO:0005886">
    <property type="term" value="C:plasma membrane"/>
    <property type="evidence" value="ECO:0007669"/>
    <property type="project" value="UniProtKB-SubCell"/>
</dbReference>
<comment type="similarity">
    <text evidence="2">Belongs to the binding-protein-dependent transport system permease family. CysTW subfamily.</text>
</comment>
<evidence type="ECO:0000256" key="2">
    <source>
        <dbReference type="ARBA" id="ARBA00007069"/>
    </source>
</evidence>
<feature type="transmembrane region" description="Helical" evidence="8">
    <location>
        <begin position="341"/>
        <end position="366"/>
    </location>
</feature>
<keyword evidence="7 8" id="KW-0472">Membrane</keyword>
<feature type="transmembrane region" description="Helical" evidence="8">
    <location>
        <begin position="239"/>
        <end position="261"/>
    </location>
</feature>
<evidence type="ECO:0000256" key="9">
    <source>
        <dbReference type="SAM" id="MobiDB-lite"/>
    </source>
</evidence>
<dbReference type="Proteomes" id="UP000002186">
    <property type="component" value="Chromosome"/>
</dbReference>
<dbReference type="PANTHER" id="PTHR42929">
    <property type="entry name" value="INNER MEMBRANE ABC TRANSPORTER PERMEASE PROTEIN YDCU-RELATED-RELATED"/>
    <property type="match status" value="1"/>
</dbReference>
<dbReference type="eggNOG" id="COG1176">
    <property type="taxonomic scope" value="Bacteria"/>
</dbReference>
<sequence length="424" mass="46575">MSTAVDTSAAVPLPAEGNGTPLKKRLRRAERRRNLLFGALILPLALVVLVAFIWPIGSLLTIGVDNPEIHDNLPRTLAALEDWDGRAPPAEAAFRALADELAAAKGSPAIAAIAKRLNREDAGYRSLVMKTARKLPLDPAVPAREALLAIDAQWGELATWQAIHRAGGALTPFYLLAAIDRTIDADGNIVAAPADERIYVDVLLRTFWMSLVVTVCCLVLGFPVAYLMANLSTRHSNMLMVFVLLPFWTSVLVRVAAWIVLLQNEGLVNRLLMWLGLTDSPLQLLFNRFGVYVAMVHILLPFMVLPLYSVMKGISPVYVRAALSLGCPPFRSFWKIYFPQTLPGIGAGGLLVFIMCMGYYITPALLGGPKEQMLSYFIAFYTNQTINWGMAAALSAVLLAATLLLYMVYARYLGPTRVKYMKAR</sequence>
<dbReference type="Proteomes" id="UP000321192">
    <property type="component" value="Unassembled WGS sequence"/>
</dbReference>
<feature type="transmembrane region" description="Helical" evidence="8">
    <location>
        <begin position="289"/>
        <end position="310"/>
    </location>
</feature>
<comment type="subcellular location">
    <subcellularLocation>
        <location evidence="1 8">Cell membrane</location>
        <topology evidence="1 8">Multi-pass membrane protein</topology>
    </subcellularLocation>
</comment>
<evidence type="ECO:0000313" key="11">
    <source>
        <dbReference type="EMBL" id="ACK53205.1"/>
    </source>
</evidence>
<keyword evidence="3 8" id="KW-0813">Transport</keyword>
<feature type="domain" description="ABC transmembrane type-1" evidence="10">
    <location>
        <begin position="203"/>
        <end position="409"/>
    </location>
</feature>
<dbReference type="EMBL" id="CP001281">
    <property type="protein sequence ID" value="ACK53205.1"/>
    <property type="molecule type" value="Genomic_DNA"/>
</dbReference>
<feature type="region of interest" description="Disordered" evidence="9">
    <location>
        <begin position="1"/>
        <end position="24"/>
    </location>
</feature>
<dbReference type="OrthoDB" id="9808619at2"/>
<dbReference type="KEGG" id="tmz:Tmz1t_0426"/>
<feature type="transmembrane region" description="Helical" evidence="8">
    <location>
        <begin position="35"/>
        <end position="57"/>
    </location>
</feature>
<feature type="transmembrane region" description="Helical" evidence="8">
    <location>
        <begin position="386"/>
        <end position="409"/>
    </location>
</feature>
<accession>C4ZIR8</accession>
<reference evidence="12 14" key="3">
    <citation type="submission" date="2018-09" db="EMBL/GenBank/DDBJ databases">
        <title>Metagenome Assembled Genomes from an Advanced Water Purification Facility.</title>
        <authorList>
            <person name="Stamps B.W."/>
            <person name="Spear J.R."/>
        </authorList>
    </citation>
    <scope>NUCLEOTIDE SEQUENCE [LARGE SCALE GENOMIC DNA]</scope>
    <source>
        <strain evidence="12">Bin_27_1</strain>
    </source>
</reference>
<dbReference type="InterPro" id="IPR035906">
    <property type="entry name" value="MetI-like_sf"/>
</dbReference>
<dbReference type="SUPFAM" id="SSF161098">
    <property type="entry name" value="MetI-like"/>
    <property type="match status" value="1"/>
</dbReference>
<evidence type="ECO:0000256" key="8">
    <source>
        <dbReference type="RuleBase" id="RU363032"/>
    </source>
</evidence>
<reference evidence="13" key="1">
    <citation type="submission" date="2009-05" db="EMBL/GenBank/DDBJ databases">
        <title>Complete sequence of chromosome of Thauera sp. MZ1T.</title>
        <authorList>
            <consortium name="US DOE Joint Genome Institute"/>
            <person name="Lucas S."/>
            <person name="Copeland A."/>
            <person name="Lapidus A."/>
            <person name="Glavina del Rio T."/>
            <person name="Dalin E."/>
            <person name="Tice H."/>
            <person name="Bruce D."/>
            <person name="Goodwin L."/>
            <person name="Pitluck S."/>
            <person name="Sims D."/>
            <person name="Brettin T."/>
            <person name="Detter J.C."/>
            <person name="Han C."/>
            <person name="Larimer F."/>
            <person name="Land M."/>
            <person name="Hauser L."/>
            <person name="Kyrpides N."/>
            <person name="Mikhailova N."/>
            <person name="Sayler G.S."/>
        </authorList>
    </citation>
    <scope>NUCLEOTIDE SEQUENCE [LARGE SCALE GENOMIC DNA]</scope>
    <source>
        <strain evidence="13">MZ1T</strain>
    </source>
</reference>
<dbReference type="HOGENOM" id="CLU_039052_0_0_4"/>
<evidence type="ECO:0000256" key="3">
    <source>
        <dbReference type="ARBA" id="ARBA00022448"/>
    </source>
</evidence>
<evidence type="ECO:0000256" key="7">
    <source>
        <dbReference type="ARBA" id="ARBA00023136"/>
    </source>
</evidence>
<dbReference type="RefSeq" id="WP_012584440.1">
    <property type="nucleotide sequence ID" value="NC_011662.2"/>
</dbReference>
<dbReference type="AlphaFoldDB" id="C4ZIR8"/>
<organism evidence="11 13">
    <name type="scientific">Thauera aminoaromatica</name>
    <dbReference type="NCBI Taxonomy" id="164330"/>
    <lineage>
        <taxon>Bacteria</taxon>
        <taxon>Pseudomonadati</taxon>
        <taxon>Pseudomonadota</taxon>
        <taxon>Betaproteobacteria</taxon>
        <taxon>Rhodocyclales</taxon>
        <taxon>Zoogloeaceae</taxon>
        <taxon>Thauera</taxon>
    </lineage>
</organism>
<evidence type="ECO:0000313" key="13">
    <source>
        <dbReference type="Proteomes" id="UP000002186"/>
    </source>
</evidence>
<evidence type="ECO:0000256" key="6">
    <source>
        <dbReference type="ARBA" id="ARBA00022989"/>
    </source>
</evidence>
<evidence type="ECO:0000313" key="12">
    <source>
        <dbReference type="EMBL" id="TXH82843.1"/>
    </source>
</evidence>
<reference evidence="11 13" key="2">
    <citation type="journal article" date="2012" name="Stand. Genomic Sci.">
        <title>Complete genome sequence of Thauera aminoaromatica strain MZ1T.</title>
        <authorList>
            <person name="Jiang K."/>
            <person name="Sanseverino J."/>
            <person name="Chauhan A."/>
            <person name="Lucas S."/>
            <person name="Copeland A."/>
            <person name="Lapidus A."/>
            <person name="Del Rio T.G."/>
            <person name="Dalin E."/>
            <person name="Tice H."/>
            <person name="Bruce D."/>
            <person name="Goodwin L."/>
            <person name="Pitluck S."/>
            <person name="Sims D."/>
            <person name="Brettin T."/>
            <person name="Detter J.C."/>
            <person name="Han C."/>
            <person name="Chang Y.J."/>
            <person name="Larimer F."/>
            <person name="Land M."/>
            <person name="Hauser L."/>
            <person name="Kyrpides N.C."/>
            <person name="Mikhailova N."/>
            <person name="Moser S."/>
            <person name="Jegier P."/>
            <person name="Close D."/>
            <person name="Debruyn J.M."/>
            <person name="Wang Y."/>
            <person name="Layton A.C."/>
            <person name="Allen M.S."/>
            <person name="Sayler G.S."/>
        </authorList>
    </citation>
    <scope>NUCLEOTIDE SEQUENCE [LARGE SCALE GENOMIC DNA]</scope>
    <source>
        <strain evidence="11 13">MZ1T</strain>
    </source>
</reference>
<name>C4ZIR8_THASP</name>
<feature type="transmembrane region" description="Helical" evidence="8">
    <location>
        <begin position="207"/>
        <end position="227"/>
    </location>
</feature>
<keyword evidence="13" id="KW-1185">Reference proteome</keyword>
<protein>
    <submittedName>
        <fullName evidence="12">ABC transporter permease</fullName>
    </submittedName>
    <submittedName>
        <fullName evidence="11">Binding-protein-dependent transport systems inner membrane component</fullName>
    </submittedName>
</protein>
<dbReference type="InterPro" id="IPR000515">
    <property type="entry name" value="MetI-like"/>
</dbReference>
<dbReference type="STRING" id="85643.Tmz1t_0426"/>
<gene>
    <name evidence="11" type="ordered locus">Tmz1t_0426</name>
    <name evidence="12" type="ORF">E6Q80_14535</name>
</gene>
<dbReference type="PANTHER" id="PTHR42929:SF5">
    <property type="entry name" value="ABC TRANSPORTER PERMEASE PROTEIN"/>
    <property type="match status" value="1"/>
</dbReference>
<evidence type="ECO:0000256" key="5">
    <source>
        <dbReference type="ARBA" id="ARBA00022692"/>
    </source>
</evidence>
<evidence type="ECO:0000259" key="10">
    <source>
        <dbReference type="PROSITE" id="PS50928"/>
    </source>
</evidence>
<keyword evidence="4" id="KW-1003">Cell membrane</keyword>
<dbReference type="CDD" id="cd06261">
    <property type="entry name" value="TM_PBP2"/>
    <property type="match status" value="1"/>
</dbReference>
<keyword evidence="5 8" id="KW-0812">Transmembrane</keyword>
<evidence type="ECO:0000256" key="4">
    <source>
        <dbReference type="ARBA" id="ARBA00022475"/>
    </source>
</evidence>
<evidence type="ECO:0000313" key="14">
    <source>
        <dbReference type="Proteomes" id="UP000321192"/>
    </source>
</evidence>
<proteinExistence type="inferred from homology"/>
<dbReference type="Gene3D" id="1.10.3720.10">
    <property type="entry name" value="MetI-like"/>
    <property type="match status" value="1"/>
</dbReference>
<dbReference type="GO" id="GO:0055085">
    <property type="term" value="P:transmembrane transport"/>
    <property type="evidence" value="ECO:0007669"/>
    <property type="project" value="InterPro"/>
</dbReference>
<dbReference type="Pfam" id="PF00528">
    <property type="entry name" value="BPD_transp_1"/>
    <property type="match status" value="1"/>
</dbReference>
<dbReference type="EMBL" id="SSFD01000231">
    <property type="protein sequence ID" value="TXH82843.1"/>
    <property type="molecule type" value="Genomic_DNA"/>
</dbReference>
<dbReference type="PROSITE" id="PS50928">
    <property type="entry name" value="ABC_TM1"/>
    <property type="match status" value="1"/>
</dbReference>
<accession>A0A5C7SH50</accession>